<dbReference type="InterPro" id="IPR001789">
    <property type="entry name" value="Sig_transdc_resp-reg_receiver"/>
</dbReference>
<evidence type="ECO:0000259" key="2">
    <source>
        <dbReference type="PROSITE" id="PS50110"/>
    </source>
</evidence>
<dbReference type="EMBL" id="WVIE01000034">
    <property type="protein sequence ID" value="NDJ19605.1"/>
    <property type="molecule type" value="Genomic_DNA"/>
</dbReference>
<protein>
    <recommendedName>
        <fullName evidence="2">Response regulatory domain-containing protein</fullName>
    </recommendedName>
</protein>
<comment type="caution">
    <text evidence="3">The sequence shown here is derived from an EMBL/GenBank/DDBJ whole genome shotgun (WGS) entry which is preliminary data.</text>
</comment>
<accession>A0A8J7ZCR5</accession>
<dbReference type="GO" id="GO:0000160">
    <property type="term" value="P:phosphorelay signal transduction system"/>
    <property type="evidence" value="ECO:0007669"/>
    <property type="project" value="InterPro"/>
</dbReference>
<organism evidence="3 4">
    <name type="scientific">Myxacorys almedinensis A</name>
    <dbReference type="NCBI Taxonomy" id="2690445"/>
    <lineage>
        <taxon>Bacteria</taxon>
        <taxon>Bacillati</taxon>
        <taxon>Cyanobacteriota</taxon>
        <taxon>Cyanophyceae</taxon>
        <taxon>Leptolyngbyales</taxon>
        <taxon>Leptolyngbyaceae</taxon>
        <taxon>Myxacorys</taxon>
        <taxon>Myxacorys almedinensis</taxon>
    </lineage>
</organism>
<name>A0A8J7ZCR5_9CYAN</name>
<reference evidence="3" key="1">
    <citation type="submission" date="2019-12" db="EMBL/GenBank/DDBJ databases">
        <title>High-Quality draft genome sequences of three cyanobacteria isolated from the limestone walls of the Old Cathedral of Coimbra.</title>
        <authorList>
            <person name="Tiago I."/>
            <person name="Soares F."/>
            <person name="Portugal A."/>
        </authorList>
    </citation>
    <scope>NUCLEOTIDE SEQUENCE</scope>
    <source>
        <strain evidence="3">A</strain>
    </source>
</reference>
<dbReference type="InterPro" id="IPR011006">
    <property type="entry name" value="CheY-like_superfamily"/>
</dbReference>
<sequence length="84" mass="9304">MLTARASIGDNVMGLDGEADAYLVKPVDISAWLARVRVLAQRSHQWQGSIFRLGDLSLDLSTLTVKWQGQTAAIDSKHYFISIE</sequence>
<evidence type="ECO:0000313" key="3">
    <source>
        <dbReference type="EMBL" id="NDJ19605.1"/>
    </source>
</evidence>
<comment type="caution">
    <text evidence="1">Lacks conserved residue(s) required for the propagation of feature annotation.</text>
</comment>
<dbReference type="Proteomes" id="UP000646053">
    <property type="component" value="Unassembled WGS sequence"/>
</dbReference>
<dbReference type="SUPFAM" id="SSF52172">
    <property type="entry name" value="CheY-like"/>
    <property type="match status" value="1"/>
</dbReference>
<evidence type="ECO:0000256" key="1">
    <source>
        <dbReference type="PROSITE-ProRule" id="PRU00169"/>
    </source>
</evidence>
<gene>
    <name evidence="3" type="ORF">GS601_20330</name>
</gene>
<feature type="domain" description="Response regulatory" evidence="2">
    <location>
        <begin position="1"/>
        <end position="40"/>
    </location>
</feature>
<proteinExistence type="predicted"/>
<keyword evidence="4" id="KW-1185">Reference proteome</keyword>
<dbReference type="PROSITE" id="PS50110">
    <property type="entry name" value="RESPONSE_REGULATORY"/>
    <property type="match status" value="1"/>
</dbReference>
<dbReference type="Gene3D" id="6.10.250.690">
    <property type="match status" value="1"/>
</dbReference>
<dbReference type="RefSeq" id="WP_162425133.1">
    <property type="nucleotide sequence ID" value="NZ_WVIE01000034.1"/>
</dbReference>
<evidence type="ECO:0000313" key="4">
    <source>
        <dbReference type="Proteomes" id="UP000646053"/>
    </source>
</evidence>
<dbReference type="AlphaFoldDB" id="A0A8J7ZCR5"/>